<comment type="catalytic activity">
    <reaction evidence="1">
        <text>ATP + protein L-histidine = ADP + protein N-phospho-L-histidine.</text>
        <dbReference type="EC" id="2.7.13.3"/>
    </reaction>
</comment>
<evidence type="ECO:0000256" key="1">
    <source>
        <dbReference type="ARBA" id="ARBA00000085"/>
    </source>
</evidence>
<dbReference type="SMART" id="SM01080">
    <property type="entry name" value="CHASE2"/>
    <property type="match status" value="1"/>
</dbReference>
<dbReference type="PANTHER" id="PTHR42878:SF7">
    <property type="entry name" value="SENSOR HISTIDINE KINASE GLRK"/>
    <property type="match status" value="1"/>
</dbReference>
<keyword evidence="9" id="KW-1133">Transmembrane helix</keyword>
<dbReference type="InterPro" id="IPR036890">
    <property type="entry name" value="HATPase_C_sf"/>
</dbReference>
<evidence type="ECO:0000313" key="11">
    <source>
        <dbReference type="EMBL" id="NSL56033.1"/>
    </source>
</evidence>
<keyword evidence="12" id="KW-1185">Reference proteome</keyword>
<comment type="caution">
    <text evidence="11">The sequence shown here is derived from an EMBL/GenBank/DDBJ whole genome shotgun (WGS) entry which is preliminary data.</text>
</comment>
<keyword evidence="9" id="KW-0812">Transmembrane</keyword>
<dbReference type="SMART" id="SM00387">
    <property type="entry name" value="HATPase_c"/>
    <property type="match status" value="1"/>
</dbReference>
<evidence type="ECO:0000256" key="2">
    <source>
        <dbReference type="ARBA" id="ARBA00012438"/>
    </source>
</evidence>
<evidence type="ECO:0000256" key="3">
    <source>
        <dbReference type="ARBA" id="ARBA00022553"/>
    </source>
</evidence>
<feature type="transmembrane region" description="Helical" evidence="9">
    <location>
        <begin position="340"/>
        <end position="359"/>
    </location>
</feature>
<keyword evidence="6" id="KW-0418">Kinase</keyword>
<evidence type="ECO:0000256" key="6">
    <source>
        <dbReference type="ARBA" id="ARBA00022777"/>
    </source>
</evidence>
<dbReference type="InterPro" id="IPR007890">
    <property type="entry name" value="CHASE2"/>
</dbReference>
<evidence type="ECO:0000256" key="8">
    <source>
        <dbReference type="ARBA" id="ARBA00023012"/>
    </source>
</evidence>
<evidence type="ECO:0000313" key="12">
    <source>
        <dbReference type="Proteomes" id="UP000778523"/>
    </source>
</evidence>
<dbReference type="Pfam" id="PF02518">
    <property type="entry name" value="HATPase_c"/>
    <property type="match status" value="1"/>
</dbReference>
<dbReference type="PROSITE" id="PS50109">
    <property type="entry name" value="HIS_KIN"/>
    <property type="match status" value="1"/>
</dbReference>
<keyword evidence="5" id="KW-0547">Nucleotide-binding</keyword>
<dbReference type="SUPFAM" id="SSF47384">
    <property type="entry name" value="Homodimeric domain of signal transducing histidine kinase"/>
    <property type="match status" value="1"/>
</dbReference>
<dbReference type="InterPro" id="IPR050351">
    <property type="entry name" value="BphY/WalK/GraS-like"/>
</dbReference>
<keyword evidence="4" id="KW-0808">Transferase</keyword>
<evidence type="ECO:0000259" key="10">
    <source>
        <dbReference type="PROSITE" id="PS50109"/>
    </source>
</evidence>
<dbReference type="PIRSF" id="PIRSF037347">
    <property type="entry name" value="STHK_CHASE2_PAS_prd"/>
    <property type="match status" value="1"/>
</dbReference>
<feature type="domain" description="Histidine kinase" evidence="10">
    <location>
        <begin position="524"/>
        <end position="734"/>
    </location>
</feature>
<gene>
    <name evidence="11" type="ORF">HJ583_013415</name>
</gene>
<reference evidence="11 12" key="1">
    <citation type="submission" date="2020-06" db="EMBL/GenBank/DDBJ databases">
        <title>Draft genome of Uliginosibacterium sp. IMCC34675.</title>
        <authorList>
            <person name="Song J."/>
        </authorList>
    </citation>
    <scope>NUCLEOTIDE SEQUENCE [LARGE SCALE GENOMIC DNA]</scope>
    <source>
        <strain evidence="11 12">IMCC34675</strain>
    </source>
</reference>
<evidence type="ECO:0000256" key="9">
    <source>
        <dbReference type="SAM" id="Phobius"/>
    </source>
</evidence>
<keyword evidence="8" id="KW-0902">Two-component regulatory system</keyword>
<dbReference type="SUPFAM" id="SSF55874">
    <property type="entry name" value="ATPase domain of HSP90 chaperone/DNA topoisomerase II/histidine kinase"/>
    <property type="match status" value="1"/>
</dbReference>
<dbReference type="InterPro" id="IPR017181">
    <property type="entry name" value="Sig_transdc_His_kin_CHASE2"/>
</dbReference>
<evidence type="ECO:0000256" key="7">
    <source>
        <dbReference type="ARBA" id="ARBA00022840"/>
    </source>
</evidence>
<organism evidence="11 12">
    <name type="scientific">Uliginosibacterium aquaticum</name>
    <dbReference type="NCBI Taxonomy" id="2731212"/>
    <lineage>
        <taxon>Bacteria</taxon>
        <taxon>Pseudomonadati</taxon>
        <taxon>Pseudomonadota</taxon>
        <taxon>Betaproteobacteria</taxon>
        <taxon>Rhodocyclales</taxon>
        <taxon>Zoogloeaceae</taxon>
        <taxon>Uliginosibacterium</taxon>
    </lineage>
</organism>
<dbReference type="Pfam" id="PF05226">
    <property type="entry name" value="CHASE2"/>
    <property type="match status" value="1"/>
</dbReference>
<dbReference type="CDD" id="cd00075">
    <property type="entry name" value="HATPase"/>
    <property type="match status" value="1"/>
</dbReference>
<dbReference type="EC" id="2.7.13.3" evidence="2"/>
<dbReference type="Gene3D" id="3.30.565.10">
    <property type="entry name" value="Histidine kinase-like ATPase, C-terminal domain"/>
    <property type="match status" value="1"/>
</dbReference>
<dbReference type="PANTHER" id="PTHR42878">
    <property type="entry name" value="TWO-COMPONENT HISTIDINE KINASE"/>
    <property type="match status" value="1"/>
</dbReference>
<dbReference type="SMART" id="SM00388">
    <property type="entry name" value="HisKA"/>
    <property type="match status" value="1"/>
</dbReference>
<dbReference type="RefSeq" id="WP_170022386.1">
    <property type="nucleotide sequence ID" value="NZ_JABCSC020000003.1"/>
</dbReference>
<keyword evidence="9" id="KW-0472">Membrane</keyword>
<evidence type="ECO:0000256" key="4">
    <source>
        <dbReference type="ARBA" id="ARBA00022679"/>
    </source>
</evidence>
<dbReference type="Proteomes" id="UP000778523">
    <property type="component" value="Unassembled WGS sequence"/>
</dbReference>
<feature type="transmembrane region" description="Helical" evidence="9">
    <location>
        <begin position="315"/>
        <end position="334"/>
    </location>
</feature>
<dbReference type="InterPro" id="IPR004358">
    <property type="entry name" value="Sig_transdc_His_kin-like_C"/>
</dbReference>
<keyword evidence="7" id="KW-0067">ATP-binding</keyword>
<dbReference type="EMBL" id="JABCSC020000003">
    <property type="protein sequence ID" value="NSL56033.1"/>
    <property type="molecule type" value="Genomic_DNA"/>
</dbReference>
<dbReference type="InterPro" id="IPR005467">
    <property type="entry name" value="His_kinase_dom"/>
</dbReference>
<proteinExistence type="predicted"/>
<sequence>MQPAQRIRLEWALVSGVLALLALACALQGWLWRFDLQLHDIALSRAEHPADPQIVIVAIDDASLAELGRWPWPRSLHATLVDRLSAAGAAAVALDIIFSEAAAEDAQLAAALRRHARVVLPVLQLEHDEIIVGENLPAPALRAAAAALGHIQMEFDPDGLARSVYLQEGWQRAAHPQLALALDHLSRGEAQPAPLNPGPGWRRSGWLRIPFAGPPGSFARVSYADVIAGRVPAERLRDKLVLVGATAPGLTDSVPVPGSGFSRPMPGVEVHANVLAALRAGSGIALLPPWLNAAFALCVSLGLMLGLRRSSARSGLLWTLAMLLGVLLASWLGLRHLGFWLAPGAALLVCLLAYPLWSWRRLEATQRYMDGELQALQRDSLLPPESGPDPFQQRLTLLRSAAALGREAHALVEAVIAHLPVGVIALHGDGSLRLANPAAYSLLDLPAGADLAAALRQLRWPASLQPQAGLPARPAEPLEAELQSGAGRPLLLRLAALGEGWVLGLADLSHVEEARQAREDTLRFVTHDLRAPLASIISLIDTPPDNFEPLPAIRGISERALDLIDELFRLSRAEAVSEESFELTDLQAVIVDACELCWSQARAARVAFQVDAGGDAEALVRGHHELLYRAVANLLSNAIKYGGPERTVEISLRAEGAHWQLAVRDHGPGIPEAQRGRLFERFARLPDAVRRGLPGSGLGLLMVRTVATRHGGRVSAEFPADGGCRFILELPQTHQDLP</sequence>
<evidence type="ECO:0000256" key="5">
    <source>
        <dbReference type="ARBA" id="ARBA00022741"/>
    </source>
</evidence>
<dbReference type="InterPro" id="IPR003594">
    <property type="entry name" value="HATPase_dom"/>
</dbReference>
<feature type="transmembrane region" description="Helical" evidence="9">
    <location>
        <begin position="290"/>
        <end position="308"/>
    </location>
</feature>
<dbReference type="InterPro" id="IPR036097">
    <property type="entry name" value="HisK_dim/P_sf"/>
</dbReference>
<name>A0ABX2IP50_9RHOO</name>
<dbReference type="PRINTS" id="PR00344">
    <property type="entry name" value="BCTRLSENSOR"/>
</dbReference>
<accession>A0ABX2IP50</accession>
<dbReference type="InterPro" id="IPR003661">
    <property type="entry name" value="HisK_dim/P_dom"/>
</dbReference>
<dbReference type="PROSITE" id="PS51257">
    <property type="entry name" value="PROKAR_LIPOPROTEIN"/>
    <property type="match status" value="1"/>
</dbReference>
<protein>
    <recommendedName>
        <fullName evidence="2">histidine kinase</fullName>
        <ecNumber evidence="2">2.7.13.3</ecNumber>
    </recommendedName>
</protein>
<dbReference type="CDD" id="cd00082">
    <property type="entry name" value="HisKA"/>
    <property type="match status" value="1"/>
</dbReference>
<dbReference type="Gene3D" id="1.10.287.130">
    <property type="match status" value="1"/>
</dbReference>
<keyword evidence="3" id="KW-0597">Phosphoprotein</keyword>